<dbReference type="Proteomes" id="UP000191342">
    <property type="component" value="Unassembled WGS sequence"/>
</dbReference>
<proteinExistence type="predicted"/>
<gene>
    <name evidence="2" type="ORF">PENFLA_c029G07590</name>
</gene>
<organism evidence="2 3">
    <name type="scientific">Penicillium flavigenum</name>
    <dbReference type="NCBI Taxonomy" id="254877"/>
    <lineage>
        <taxon>Eukaryota</taxon>
        <taxon>Fungi</taxon>
        <taxon>Dikarya</taxon>
        <taxon>Ascomycota</taxon>
        <taxon>Pezizomycotina</taxon>
        <taxon>Eurotiomycetes</taxon>
        <taxon>Eurotiomycetidae</taxon>
        <taxon>Eurotiales</taxon>
        <taxon>Aspergillaceae</taxon>
        <taxon>Penicillium</taxon>
    </lineage>
</organism>
<comment type="caution">
    <text evidence="2">The sequence shown here is derived from an EMBL/GenBank/DDBJ whole genome shotgun (WGS) entry which is preliminary data.</text>
</comment>
<evidence type="ECO:0000313" key="3">
    <source>
        <dbReference type="Proteomes" id="UP000191342"/>
    </source>
</evidence>
<sequence>MESLPPELISRVVEYIAQVILWEDDAPVSLGPYITVDHFARNLHLFPASVRNLDIEFHNLPPSGQDYPPDVTVNGADLLSSHLRNFSQQLESLDTNQSVIGPELFRRLYTAVTPSGECIFNWEPDEAEDDDTDDAYQSSEDAEDDYPEHLRIFLEDTKR</sequence>
<accession>A0A1V6SPS9</accession>
<dbReference type="AlphaFoldDB" id="A0A1V6SPS9"/>
<dbReference type="EMBL" id="MLQL01000029">
    <property type="protein sequence ID" value="OQE16057.1"/>
    <property type="molecule type" value="Genomic_DNA"/>
</dbReference>
<reference evidence="3" key="1">
    <citation type="journal article" date="2017" name="Nat. Microbiol.">
        <title>Global analysis of biosynthetic gene clusters reveals vast potential of secondary metabolite production in Penicillium species.</title>
        <authorList>
            <person name="Nielsen J.C."/>
            <person name="Grijseels S."/>
            <person name="Prigent S."/>
            <person name="Ji B."/>
            <person name="Dainat J."/>
            <person name="Nielsen K.F."/>
            <person name="Frisvad J.C."/>
            <person name="Workman M."/>
            <person name="Nielsen J."/>
        </authorList>
    </citation>
    <scope>NUCLEOTIDE SEQUENCE [LARGE SCALE GENOMIC DNA]</scope>
    <source>
        <strain evidence="3">IBT 14082</strain>
    </source>
</reference>
<feature type="compositionally biased region" description="Acidic residues" evidence="1">
    <location>
        <begin position="123"/>
        <end position="146"/>
    </location>
</feature>
<dbReference type="STRING" id="254877.A0A1V6SPS9"/>
<evidence type="ECO:0000313" key="2">
    <source>
        <dbReference type="EMBL" id="OQE16057.1"/>
    </source>
</evidence>
<name>A0A1V6SPS9_9EURO</name>
<feature type="region of interest" description="Disordered" evidence="1">
    <location>
        <begin position="121"/>
        <end position="148"/>
    </location>
</feature>
<dbReference type="OrthoDB" id="4802432at2759"/>
<keyword evidence="3" id="KW-1185">Reference proteome</keyword>
<evidence type="ECO:0000256" key="1">
    <source>
        <dbReference type="SAM" id="MobiDB-lite"/>
    </source>
</evidence>
<protein>
    <submittedName>
        <fullName evidence="2">Uncharacterized protein</fullName>
    </submittedName>
</protein>